<protein>
    <submittedName>
        <fullName evidence="2">Carboxylyase-related protein</fullName>
        <ecNumber evidence="2">4.1.1.-</ecNumber>
    </submittedName>
</protein>
<dbReference type="Gene3D" id="3.40.1670.10">
    <property type="entry name" value="UbiD C-terminal domain-like"/>
    <property type="match status" value="1"/>
</dbReference>
<accession>T0Z711</accession>
<reference evidence="2" key="2">
    <citation type="journal article" date="2014" name="ISME J.">
        <title>Microbial stratification in low pH oxic and suboxic macroscopic growths along an acid mine drainage.</title>
        <authorList>
            <person name="Mendez-Garcia C."/>
            <person name="Mesa V."/>
            <person name="Sprenger R.R."/>
            <person name="Richter M."/>
            <person name="Diez M.S."/>
            <person name="Solano J."/>
            <person name="Bargiela R."/>
            <person name="Golyshina O.V."/>
            <person name="Manteca A."/>
            <person name="Ramos J.L."/>
            <person name="Gallego J.R."/>
            <person name="Llorente I."/>
            <person name="Martins Dos Santos V.A."/>
            <person name="Jensen O.N."/>
            <person name="Pelaez A.I."/>
            <person name="Sanchez J."/>
            <person name="Ferrer M."/>
        </authorList>
    </citation>
    <scope>NUCLEOTIDE SEQUENCE</scope>
</reference>
<sequence length="38" mass="4469">WRGVFLPLIQMQLPEIVDLNTMEEAVFHDMIVVSIKKK</sequence>
<dbReference type="Pfam" id="PF20696">
    <property type="entry name" value="UbiD_C"/>
    <property type="match status" value="1"/>
</dbReference>
<dbReference type="EC" id="4.1.1.-" evidence="2"/>
<reference evidence="2" key="1">
    <citation type="submission" date="2013-08" db="EMBL/GenBank/DDBJ databases">
        <authorList>
            <person name="Mendez C."/>
            <person name="Richter M."/>
            <person name="Ferrer M."/>
            <person name="Sanchez J."/>
        </authorList>
    </citation>
    <scope>NUCLEOTIDE SEQUENCE</scope>
</reference>
<comment type="caution">
    <text evidence="2">The sequence shown here is derived from an EMBL/GenBank/DDBJ whole genome shotgun (WGS) entry which is preliminary data.</text>
</comment>
<proteinExistence type="predicted"/>
<gene>
    <name evidence="2" type="ORF">B1B_15168</name>
</gene>
<dbReference type="AlphaFoldDB" id="T0Z711"/>
<feature type="non-terminal residue" evidence="2">
    <location>
        <position position="1"/>
    </location>
</feature>
<dbReference type="InterPro" id="IPR049381">
    <property type="entry name" value="UbiD-like_C"/>
</dbReference>
<evidence type="ECO:0000313" key="2">
    <source>
        <dbReference type="EMBL" id="EQD39917.1"/>
    </source>
</evidence>
<name>T0Z711_9ZZZZ</name>
<dbReference type="SUPFAM" id="SSF143968">
    <property type="entry name" value="UbiD C-terminal domain-like"/>
    <property type="match status" value="1"/>
</dbReference>
<organism evidence="2">
    <name type="scientific">mine drainage metagenome</name>
    <dbReference type="NCBI Taxonomy" id="410659"/>
    <lineage>
        <taxon>unclassified sequences</taxon>
        <taxon>metagenomes</taxon>
        <taxon>ecological metagenomes</taxon>
    </lineage>
</organism>
<dbReference type="EMBL" id="AUZY01010088">
    <property type="protein sequence ID" value="EQD39917.1"/>
    <property type="molecule type" value="Genomic_DNA"/>
</dbReference>
<keyword evidence="2" id="KW-0456">Lyase</keyword>
<dbReference type="GO" id="GO:0016829">
    <property type="term" value="F:lyase activity"/>
    <property type="evidence" value="ECO:0007669"/>
    <property type="project" value="UniProtKB-KW"/>
</dbReference>
<feature type="domain" description="3-octaprenyl-4-hydroxybenzoate carboxy-lyase-like C-terminal" evidence="1">
    <location>
        <begin position="3"/>
        <end position="37"/>
    </location>
</feature>
<evidence type="ECO:0000259" key="1">
    <source>
        <dbReference type="Pfam" id="PF20696"/>
    </source>
</evidence>